<sequence length="477" mass="52802">MQSVDKAVKLTYGMGQFAWAAKDVCFHYFLFFFYAQYTDLPPSMAGLAALLALIADGISDPLVGQISDNFKSGRWGRRHPFMIAATIPFAASLAAIFNPPAFLDATGLFIWFLSLAIIVRTFLTLFTVPHMALGAELSTDYHERTTIATYRNVLGYTGGLLIQVFAWFLLIPMAKTAGNEAAGYIFVGYFSALIAMVGMIIAIIGTRKKIQDLPITSPDQQSRPWYYAFKDILVVLKIPSGRILMLTVFIIVTQAGVANTMLIHINKYFYGFNDQQMGIFMLVVFLALLPSAALASRSSHRFGKRRATLTLILLEACILPILPLSHYYGLTPASGSGALLFLVCCYVVFHQTIFIGRIHLTQGMLPDVIDEGYLKTGRRLEGIFNSAQMLVQKITFGLGTFLAGLAIEYANIKDVSSIDQMTPVMTERLALVYGPGLAIFALTAALVFSRYPLTRKRHAEIREQLRIRETMAESAAE</sequence>
<feature type="transmembrane region" description="Helical" evidence="2">
    <location>
        <begin position="432"/>
        <end position="453"/>
    </location>
</feature>
<feature type="transmembrane region" description="Helical" evidence="2">
    <location>
        <begin position="183"/>
        <end position="204"/>
    </location>
</feature>
<dbReference type="Gene3D" id="1.20.1250.20">
    <property type="entry name" value="MFS general substrate transporter like domains"/>
    <property type="match status" value="2"/>
</dbReference>
<organism evidence="3 4">
    <name type="scientific">Kordiimonas sediminis</name>
    <dbReference type="NCBI Taxonomy" id="1735581"/>
    <lineage>
        <taxon>Bacteria</taxon>
        <taxon>Pseudomonadati</taxon>
        <taxon>Pseudomonadota</taxon>
        <taxon>Alphaproteobacteria</taxon>
        <taxon>Kordiimonadales</taxon>
        <taxon>Kordiimonadaceae</taxon>
        <taxon>Kordiimonas</taxon>
    </lineage>
</organism>
<evidence type="ECO:0000256" key="1">
    <source>
        <dbReference type="ARBA" id="ARBA00009617"/>
    </source>
</evidence>
<comment type="similarity">
    <text evidence="1">Belongs to the sodium:galactoside symporter (TC 2.A.2) family.</text>
</comment>
<reference evidence="3" key="1">
    <citation type="journal article" date="2014" name="Int. J. Syst. Evol. Microbiol.">
        <title>Complete genome sequence of Corynebacterium casei LMG S-19264T (=DSM 44701T), isolated from a smear-ripened cheese.</title>
        <authorList>
            <consortium name="US DOE Joint Genome Institute (JGI-PGF)"/>
            <person name="Walter F."/>
            <person name="Albersmeier A."/>
            <person name="Kalinowski J."/>
            <person name="Ruckert C."/>
        </authorList>
    </citation>
    <scope>NUCLEOTIDE SEQUENCE</scope>
    <source>
        <strain evidence="3">KCTC 42590</strain>
    </source>
</reference>
<feature type="transmembrane region" description="Helical" evidence="2">
    <location>
        <begin position="307"/>
        <end position="329"/>
    </location>
</feature>
<dbReference type="PANTHER" id="PTHR11328">
    <property type="entry name" value="MAJOR FACILITATOR SUPERFAMILY DOMAIN-CONTAINING PROTEIN"/>
    <property type="match status" value="1"/>
</dbReference>
<dbReference type="RefSeq" id="WP_191254029.1">
    <property type="nucleotide sequence ID" value="NZ_BNCI01000002.1"/>
</dbReference>
<dbReference type="InterPro" id="IPR036259">
    <property type="entry name" value="MFS_trans_sf"/>
</dbReference>
<protein>
    <submittedName>
        <fullName evidence="3">Sugar transporter</fullName>
    </submittedName>
</protein>
<feature type="transmembrane region" description="Helical" evidence="2">
    <location>
        <begin position="153"/>
        <end position="171"/>
    </location>
</feature>
<evidence type="ECO:0000256" key="2">
    <source>
        <dbReference type="SAM" id="Phobius"/>
    </source>
</evidence>
<gene>
    <name evidence="3" type="ORF">GCM10017044_28250</name>
</gene>
<dbReference type="GO" id="GO:0005886">
    <property type="term" value="C:plasma membrane"/>
    <property type="evidence" value="ECO:0007669"/>
    <property type="project" value="TreeGrafter"/>
</dbReference>
<comment type="caution">
    <text evidence="3">The sequence shown here is derived from an EMBL/GenBank/DDBJ whole genome shotgun (WGS) entry which is preliminary data.</text>
</comment>
<dbReference type="PANTHER" id="PTHR11328:SF24">
    <property type="entry name" value="MAJOR FACILITATOR SUPERFAMILY (MFS) PROFILE DOMAIN-CONTAINING PROTEIN"/>
    <property type="match status" value="1"/>
</dbReference>
<dbReference type="AlphaFoldDB" id="A0A919AY09"/>
<keyword evidence="2" id="KW-1133">Transmembrane helix</keyword>
<feature type="transmembrane region" description="Helical" evidence="2">
    <location>
        <begin position="277"/>
        <end position="295"/>
    </location>
</feature>
<name>A0A919AY09_9PROT</name>
<evidence type="ECO:0000313" key="3">
    <source>
        <dbReference type="EMBL" id="GHF31150.1"/>
    </source>
</evidence>
<feature type="transmembrane region" description="Helical" evidence="2">
    <location>
        <begin position="79"/>
        <end position="97"/>
    </location>
</feature>
<accession>A0A919AY09</accession>
<evidence type="ECO:0000313" key="4">
    <source>
        <dbReference type="Proteomes" id="UP000630923"/>
    </source>
</evidence>
<dbReference type="InterPro" id="IPR039672">
    <property type="entry name" value="MFS_2"/>
</dbReference>
<dbReference type="SUPFAM" id="SSF103473">
    <property type="entry name" value="MFS general substrate transporter"/>
    <property type="match status" value="1"/>
</dbReference>
<keyword evidence="2" id="KW-0812">Transmembrane</keyword>
<dbReference type="Proteomes" id="UP000630923">
    <property type="component" value="Unassembled WGS sequence"/>
</dbReference>
<feature type="transmembrane region" description="Helical" evidence="2">
    <location>
        <begin position="12"/>
        <end position="34"/>
    </location>
</feature>
<feature type="transmembrane region" description="Helical" evidence="2">
    <location>
        <begin position="40"/>
        <end position="58"/>
    </location>
</feature>
<keyword evidence="3" id="KW-0762">Sugar transport</keyword>
<proteinExistence type="inferred from homology"/>
<reference evidence="3" key="2">
    <citation type="submission" date="2020-09" db="EMBL/GenBank/DDBJ databases">
        <authorList>
            <person name="Sun Q."/>
            <person name="Kim S."/>
        </authorList>
    </citation>
    <scope>NUCLEOTIDE SEQUENCE</scope>
    <source>
        <strain evidence="3">KCTC 42590</strain>
    </source>
</reference>
<dbReference type="GO" id="GO:0008643">
    <property type="term" value="P:carbohydrate transport"/>
    <property type="evidence" value="ECO:0007669"/>
    <property type="project" value="InterPro"/>
</dbReference>
<feature type="transmembrane region" description="Helical" evidence="2">
    <location>
        <begin position="335"/>
        <end position="355"/>
    </location>
</feature>
<keyword evidence="4" id="KW-1185">Reference proteome</keyword>
<keyword evidence="2" id="KW-0472">Membrane</keyword>
<dbReference type="GO" id="GO:0015293">
    <property type="term" value="F:symporter activity"/>
    <property type="evidence" value="ECO:0007669"/>
    <property type="project" value="InterPro"/>
</dbReference>
<dbReference type="Pfam" id="PF13347">
    <property type="entry name" value="MFS_2"/>
    <property type="match status" value="1"/>
</dbReference>
<feature type="transmembrane region" description="Helical" evidence="2">
    <location>
        <begin position="109"/>
        <end position="133"/>
    </location>
</feature>
<dbReference type="EMBL" id="BNCI01000002">
    <property type="protein sequence ID" value="GHF31150.1"/>
    <property type="molecule type" value="Genomic_DNA"/>
</dbReference>
<feature type="transmembrane region" description="Helical" evidence="2">
    <location>
        <begin position="243"/>
        <end position="265"/>
    </location>
</feature>
<keyword evidence="3" id="KW-0813">Transport</keyword>